<keyword evidence="7" id="KW-1185">Reference proteome</keyword>
<dbReference type="PROSITE" id="PS50227">
    <property type="entry name" value="G_PROTEIN_RECEP_F2_3"/>
    <property type="match status" value="1"/>
</dbReference>
<comment type="subcellular location">
    <subcellularLocation>
        <location evidence="1">Secreted</location>
    </subcellularLocation>
</comment>
<evidence type="ECO:0000313" key="8">
    <source>
        <dbReference type="RefSeq" id="XP_022237824.1"/>
    </source>
</evidence>
<protein>
    <submittedName>
        <fullName evidence="8">Thyrostimulin beta-5 subunit-like</fullName>
    </submittedName>
</protein>
<accession>A0ABM1S2G9</accession>
<evidence type="ECO:0000256" key="1">
    <source>
        <dbReference type="ARBA" id="ARBA00004613"/>
    </source>
</evidence>
<dbReference type="Pfam" id="PF00007">
    <property type="entry name" value="Cys_knot"/>
    <property type="match status" value="1"/>
</dbReference>
<dbReference type="Proteomes" id="UP000694941">
    <property type="component" value="Unplaced"/>
</dbReference>
<keyword evidence="4" id="KW-1015">Disulfide bond</keyword>
<reference evidence="8" key="1">
    <citation type="submission" date="2025-08" db="UniProtKB">
        <authorList>
            <consortium name="RefSeq"/>
        </authorList>
    </citation>
    <scope>IDENTIFICATION</scope>
    <source>
        <tissue evidence="8">Muscle</tissue>
    </source>
</reference>
<organism evidence="7 8">
    <name type="scientific">Limulus polyphemus</name>
    <name type="common">Atlantic horseshoe crab</name>
    <dbReference type="NCBI Taxonomy" id="6850"/>
    <lineage>
        <taxon>Eukaryota</taxon>
        <taxon>Metazoa</taxon>
        <taxon>Ecdysozoa</taxon>
        <taxon>Arthropoda</taxon>
        <taxon>Chelicerata</taxon>
        <taxon>Merostomata</taxon>
        <taxon>Xiphosura</taxon>
        <taxon>Limulidae</taxon>
        <taxon>Limulus</taxon>
    </lineage>
</organism>
<dbReference type="GeneID" id="111085054"/>
<dbReference type="InterPro" id="IPR001879">
    <property type="entry name" value="GPCR_2_extracellular_dom"/>
</dbReference>
<dbReference type="InterPro" id="IPR029034">
    <property type="entry name" value="Cystine-knot_cytokine"/>
</dbReference>
<comment type="similarity">
    <text evidence="2">Belongs to the glycoprotein hormones subunit beta family.</text>
</comment>
<feature type="signal peptide" evidence="5">
    <location>
        <begin position="1"/>
        <end position="24"/>
    </location>
</feature>
<feature type="chain" id="PRO_5045039603" evidence="5">
    <location>
        <begin position="25"/>
        <end position="143"/>
    </location>
</feature>
<dbReference type="Gene3D" id="2.10.90.10">
    <property type="entry name" value="Cystine-knot cytokines"/>
    <property type="match status" value="1"/>
</dbReference>
<keyword evidence="3" id="KW-0964">Secreted</keyword>
<proteinExistence type="inferred from homology"/>
<evidence type="ECO:0000256" key="2">
    <source>
        <dbReference type="ARBA" id="ARBA00006552"/>
    </source>
</evidence>
<dbReference type="InterPro" id="IPR006208">
    <property type="entry name" value="Glyco_hormone_CN"/>
</dbReference>
<dbReference type="PANTHER" id="PTHR11515:SF13">
    <property type="entry name" value="GLYCOPROTEIN HORMONE BETA 5, ISOFORM A"/>
    <property type="match status" value="1"/>
</dbReference>
<gene>
    <name evidence="8" type="primary">LOC111085054</name>
</gene>
<keyword evidence="5" id="KW-0732">Signal</keyword>
<feature type="domain" description="G-protein coupled receptors family 2 profile 1" evidence="6">
    <location>
        <begin position="33"/>
        <end position="124"/>
    </location>
</feature>
<dbReference type="InterPro" id="IPR001545">
    <property type="entry name" value="Gonadotropin_bsu"/>
</dbReference>
<dbReference type="PANTHER" id="PTHR11515">
    <property type="entry name" value="GLYCOPROTEIN HORMONE BETA CHAIN"/>
    <property type="match status" value="1"/>
</dbReference>
<evidence type="ECO:0000256" key="3">
    <source>
        <dbReference type="ARBA" id="ARBA00022525"/>
    </source>
</evidence>
<dbReference type="SUPFAM" id="SSF57501">
    <property type="entry name" value="Cystine-knot cytokines"/>
    <property type="match status" value="1"/>
</dbReference>
<dbReference type="RefSeq" id="XP_022237824.1">
    <property type="nucleotide sequence ID" value="XM_022382116.1"/>
</dbReference>
<evidence type="ECO:0000256" key="4">
    <source>
        <dbReference type="ARBA" id="ARBA00023157"/>
    </source>
</evidence>
<dbReference type="CDD" id="cd00069">
    <property type="entry name" value="GHB_like"/>
    <property type="match status" value="1"/>
</dbReference>
<evidence type="ECO:0000313" key="7">
    <source>
        <dbReference type="Proteomes" id="UP000694941"/>
    </source>
</evidence>
<evidence type="ECO:0000259" key="6">
    <source>
        <dbReference type="PROSITE" id="PS50227"/>
    </source>
</evidence>
<evidence type="ECO:0000256" key="5">
    <source>
        <dbReference type="SAM" id="SignalP"/>
    </source>
</evidence>
<name>A0ABM1S2G9_LIMPO</name>
<sequence length="143" mass="16636">MTMIYLSALVLWLHLFSVAPVTVADIRPESTLECHKRLYTFKATRTDSKGRQCWDYLNAMSCWGRCDSGEIADWRFPYKRSYHPVCMHDEKRLRKVTLRHCDLDGEPQLRDYLFYEAVSCSCQICHSSTASCESVPYQANRAP</sequence>